<organism evidence="7">
    <name type="scientific">candidate division WOR-3 bacterium</name>
    <dbReference type="NCBI Taxonomy" id="2052148"/>
    <lineage>
        <taxon>Bacteria</taxon>
        <taxon>Bacteria division WOR-3</taxon>
    </lineage>
</organism>
<dbReference type="GO" id="GO:0016226">
    <property type="term" value="P:iron-sulfur cluster assembly"/>
    <property type="evidence" value="ECO:0007669"/>
    <property type="project" value="InterPro"/>
</dbReference>
<comment type="function">
    <text evidence="6">Binds and transfers iron-sulfur (Fe-S) clusters to target apoproteins. Can hydrolyze ATP.</text>
</comment>
<name>A0A7V3PSJ9_UNCW3</name>
<dbReference type="EMBL" id="DTMZ01000020">
    <property type="protein sequence ID" value="HGD12719.1"/>
    <property type="molecule type" value="Genomic_DNA"/>
</dbReference>
<protein>
    <recommendedName>
        <fullName evidence="6">Iron-sulfur cluster carrier protein</fullName>
    </recommendedName>
</protein>
<evidence type="ECO:0000256" key="3">
    <source>
        <dbReference type="ARBA" id="ARBA00022840"/>
    </source>
</evidence>
<dbReference type="Gene3D" id="3.40.50.300">
    <property type="entry name" value="P-loop containing nucleotide triphosphate hydrolases"/>
    <property type="match status" value="1"/>
</dbReference>
<dbReference type="PANTHER" id="PTHR42961">
    <property type="entry name" value="IRON-SULFUR PROTEIN NUBPL"/>
    <property type="match status" value="1"/>
</dbReference>
<dbReference type="AlphaFoldDB" id="A0A7V3PSJ9"/>
<keyword evidence="3 6" id="KW-0067">ATP-binding</keyword>
<evidence type="ECO:0000256" key="1">
    <source>
        <dbReference type="ARBA" id="ARBA00022723"/>
    </source>
</evidence>
<reference evidence="7" key="1">
    <citation type="journal article" date="2020" name="mSystems">
        <title>Genome- and Community-Level Interaction Insights into Carbon Utilization and Element Cycling Functions of Hydrothermarchaeota in Hydrothermal Sediment.</title>
        <authorList>
            <person name="Zhou Z."/>
            <person name="Liu Y."/>
            <person name="Xu W."/>
            <person name="Pan J."/>
            <person name="Luo Z.H."/>
            <person name="Li M."/>
        </authorList>
    </citation>
    <scope>NUCLEOTIDE SEQUENCE [LARGE SCALE GENOMIC DNA]</scope>
    <source>
        <strain evidence="7">SpSt-914</strain>
    </source>
</reference>
<proteinExistence type="inferred from homology"/>
<keyword evidence="4 6" id="KW-0408">Iron</keyword>
<evidence type="ECO:0000256" key="5">
    <source>
        <dbReference type="ARBA" id="ARBA00023014"/>
    </source>
</evidence>
<dbReference type="GO" id="GO:0046872">
    <property type="term" value="F:metal ion binding"/>
    <property type="evidence" value="ECO:0007669"/>
    <property type="project" value="UniProtKB-KW"/>
</dbReference>
<feature type="binding site" evidence="6">
    <location>
        <begin position="29"/>
        <end position="36"/>
    </location>
    <ligand>
        <name>ATP</name>
        <dbReference type="ChEBI" id="CHEBI:30616"/>
    </ligand>
</feature>
<dbReference type="SUPFAM" id="SSF52540">
    <property type="entry name" value="P-loop containing nucleoside triphosphate hydrolases"/>
    <property type="match status" value="1"/>
</dbReference>
<dbReference type="Pfam" id="PF10609">
    <property type="entry name" value="ParA"/>
    <property type="match status" value="1"/>
</dbReference>
<dbReference type="InterPro" id="IPR033756">
    <property type="entry name" value="YlxH/NBP35"/>
</dbReference>
<dbReference type="PANTHER" id="PTHR42961:SF2">
    <property type="entry name" value="IRON-SULFUR PROTEIN NUBPL"/>
    <property type="match status" value="1"/>
</dbReference>
<keyword evidence="6" id="KW-0378">Hydrolase</keyword>
<evidence type="ECO:0000313" key="7">
    <source>
        <dbReference type="EMBL" id="HGD12719.1"/>
    </source>
</evidence>
<comment type="similarity">
    <text evidence="6">Belongs to the Mrp/NBP35 ATP-binding proteins family.</text>
</comment>
<dbReference type="GO" id="GO:0005524">
    <property type="term" value="F:ATP binding"/>
    <property type="evidence" value="ECO:0007669"/>
    <property type="project" value="UniProtKB-UniRule"/>
</dbReference>
<comment type="subunit">
    <text evidence="6">Homodimer.</text>
</comment>
<dbReference type="GO" id="GO:0051539">
    <property type="term" value="F:4 iron, 4 sulfur cluster binding"/>
    <property type="evidence" value="ECO:0007669"/>
    <property type="project" value="TreeGrafter"/>
</dbReference>
<sequence length="271" mass="29176">MNQPETDELTKRIEENLTRIRNRLIILSGKGGVGKTTVAVNIALALAQAGRRVGILDTDIHGPNVPLMLGIQEAEPTVAPEGGFLPYTGPLGIKAMSMALLVKNAPIIWRGPLKAKAIMEFLGNVSWGELDWLVIDSPPGTGDEPLSIAQLVRATIAIIVTTPQEVSALDARRALEFARMVNLRVIGIVENMSEFICPHCGKASPLFPAGGAIRMAQELAVPVLIQLPFIPQAAADADQGKSVVLAQPESPLTLKFQHLAQELIKQEERKL</sequence>
<evidence type="ECO:0000256" key="4">
    <source>
        <dbReference type="ARBA" id="ARBA00023004"/>
    </source>
</evidence>
<keyword evidence="1 6" id="KW-0479">Metal-binding</keyword>
<dbReference type="InterPro" id="IPR027417">
    <property type="entry name" value="P-loop_NTPase"/>
</dbReference>
<dbReference type="InterPro" id="IPR044304">
    <property type="entry name" value="NUBPL-like"/>
</dbReference>
<evidence type="ECO:0000256" key="2">
    <source>
        <dbReference type="ARBA" id="ARBA00022741"/>
    </source>
</evidence>
<evidence type="ECO:0000256" key="6">
    <source>
        <dbReference type="HAMAP-Rule" id="MF_02040"/>
    </source>
</evidence>
<dbReference type="InterPro" id="IPR019591">
    <property type="entry name" value="Mrp/NBP35_ATP-bd"/>
</dbReference>
<keyword evidence="5 6" id="KW-0411">Iron-sulfur</keyword>
<dbReference type="GO" id="GO:0016887">
    <property type="term" value="F:ATP hydrolysis activity"/>
    <property type="evidence" value="ECO:0007669"/>
    <property type="project" value="UniProtKB-UniRule"/>
</dbReference>
<keyword evidence="2 6" id="KW-0547">Nucleotide-binding</keyword>
<dbReference type="CDD" id="cd02037">
    <property type="entry name" value="Mrp_NBP35"/>
    <property type="match status" value="1"/>
</dbReference>
<dbReference type="GO" id="GO:0140663">
    <property type="term" value="F:ATP-dependent FeS chaperone activity"/>
    <property type="evidence" value="ECO:0007669"/>
    <property type="project" value="InterPro"/>
</dbReference>
<comment type="caution">
    <text evidence="7">The sequence shown here is derived from an EMBL/GenBank/DDBJ whole genome shotgun (WGS) entry which is preliminary data.</text>
</comment>
<dbReference type="HAMAP" id="MF_02040">
    <property type="entry name" value="Mrp_NBP35"/>
    <property type="match status" value="1"/>
</dbReference>
<dbReference type="FunFam" id="3.40.50.300:FF:001119">
    <property type="entry name" value="Iron-sulfur cluster carrier protein"/>
    <property type="match status" value="1"/>
</dbReference>
<accession>A0A7V3PSJ9</accession>
<gene>
    <name evidence="7" type="ORF">ENX16_01350</name>
</gene>